<keyword evidence="2" id="KW-1185">Reference proteome</keyword>
<feature type="non-terminal residue" evidence="1">
    <location>
        <position position="323"/>
    </location>
</feature>
<sequence length="323" mass="37761">ALVSIIADLSAARRISGFPSFHAHCWCSECKLTLDNAENLQFDTWPKRTYEEHVCHARSWRQASDGNMREKLFNRHQVHWSEFLRLPYWDSTRFITIDSMHGFYLGLFQHHICKIWGMDVRLREGEEKELGIVSLSGHLKEANKGKSSRKASPTVVLGHDVLKEIRKDIASRVVPSHVGRAPAHPREVSWGKFTTDQWKIFCTIHLPYTLTRLWGSLKDSQDLAEQRRYKMLQNFLHLVMAVKLATMTTQNDRSIWLYESHMKMYLMTLLELYPGTKISIYQHLSLHFGDQLRRFGPNQAWCCFAFERYNGALQKFNTNNKFG</sequence>
<proteinExistence type="predicted"/>
<name>A0A2H3B903_9AGAR</name>
<dbReference type="Proteomes" id="UP000218334">
    <property type="component" value="Unassembled WGS sequence"/>
</dbReference>
<evidence type="ECO:0000313" key="2">
    <source>
        <dbReference type="Proteomes" id="UP000218334"/>
    </source>
</evidence>
<reference evidence="2" key="1">
    <citation type="journal article" date="2017" name="Nat. Ecol. Evol.">
        <title>Genome expansion and lineage-specific genetic innovations in the forest pathogenic fungi Armillaria.</title>
        <authorList>
            <person name="Sipos G."/>
            <person name="Prasanna A.N."/>
            <person name="Walter M.C."/>
            <person name="O'Connor E."/>
            <person name="Balint B."/>
            <person name="Krizsan K."/>
            <person name="Kiss B."/>
            <person name="Hess J."/>
            <person name="Varga T."/>
            <person name="Slot J."/>
            <person name="Riley R."/>
            <person name="Boka B."/>
            <person name="Rigling D."/>
            <person name="Barry K."/>
            <person name="Lee J."/>
            <person name="Mihaltcheva S."/>
            <person name="LaButti K."/>
            <person name="Lipzen A."/>
            <person name="Waldron R."/>
            <person name="Moloney N.M."/>
            <person name="Sperisen C."/>
            <person name="Kredics L."/>
            <person name="Vagvoelgyi C."/>
            <person name="Patrignani A."/>
            <person name="Fitzpatrick D."/>
            <person name="Nagy I."/>
            <person name="Doyle S."/>
            <person name="Anderson J.B."/>
            <person name="Grigoriev I.V."/>
            <person name="Gueldener U."/>
            <person name="Muensterkoetter M."/>
            <person name="Nagy L.G."/>
        </authorList>
    </citation>
    <scope>NUCLEOTIDE SEQUENCE [LARGE SCALE GENOMIC DNA]</scope>
    <source>
        <strain evidence="2">28-4</strain>
    </source>
</reference>
<protein>
    <submittedName>
        <fullName evidence="1">Uncharacterized protein</fullName>
    </submittedName>
</protein>
<dbReference type="STRING" id="1076256.A0A2H3B903"/>
<feature type="non-terminal residue" evidence="1">
    <location>
        <position position="1"/>
    </location>
</feature>
<dbReference type="PANTHER" id="PTHR46579">
    <property type="entry name" value="F5/8 TYPE C DOMAIN-CONTAINING PROTEIN-RELATED"/>
    <property type="match status" value="1"/>
</dbReference>
<evidence type="ECO:0000313" key="1">
    <source>
        <dbReference type="EMBL" id="PBK60323.1"/>
    </source>
</evidence>
<organism evidence="1 2">
    <name type="scientific">Armillaria solidipes</name>
    <dbReference type="NCBI Taxonomy" id="1076256"/>
    <lineage>
        <taxon>Eukaryota</taxon>
        <taxon>Fungi</taxon>
        <taxon>Dikarya</taxon>
        <taxon>Basidiomycota</taxon>
        <taxon>Agaricomycotina</taxon>
        <taxon>Agaricomycetes</taxon>
        <taxon>Agaricomycetidae</taxon>
        <taxon>Agaricales</taxon>
        <taxon>Marasmiineae</taxon>
        <taxon>Physalacriaceae</taxon>
        <taxon>Armillaria</taxon>
    </lineage>
</organism>
<gene>
    <name evidence="1" type="ORF">ARMSODRAFT_844073</name>
</gene>
<dbReference type="PANTHER" id="PTHR46579:SF1">
    <property type="entry name" value="F5_8 TYPE C DOMAIN-CONTAINING PROTEIN"/>
    <property type="match status" value="1"/>
</dbReference>
<accession>A0A2H3B903</accession>
<dbReference type="EMBL" id="KZ293489">
    <property type="protein sequence ID" value="PBK60323.1"/>
    <property type="molecule type" value="Genomic_DNA"/>
</dbReference>
<dbReference type="AlphaFoldDB" id="A0A2H3B903"/>